<sequence length="46" mass="5243">MPQATLLSEERRHRSYVVTLKVKAPTIESFTPLRASINLVIMLNMS</sequence>
<accession>A0A9E7EUW8</accession>
<gene>
    <name evidence="1" type="ORF">MUK42_05947</name>
</gene>
<protein>
    <submittedName>
        <fullName evidence="1">Uncharacterized protein</fullName>
    </submittedName>
</protein>
<proteinExistence type="predicted"/>
<keyword evidence="2" id="KW-1185">Reference proteome</keyword>
<dbReference type="Proteomes" id="UP001055439">
    <property type="component" value="Chromosome 10"/>
</dbReference>
<evidence type="ECO:0000313" key="1">
    <source>
        <dbReference type="EMBL" id="URD84634.1"/>
    </source>
</evidence>
<evidence type="ECO:0000313" key="2">
    <source>
        <dbReference type="Proteomes" id="UP001055439"/>
    </source>
</evidence>
<dbReference type="AlphaFoldDB" id="A0A9E7EUW8"/>
<dbReference type="EMBL" id="CP097503">
    <property type="protein sequence ID" value="URD84634.1"/>
    <property type="molecule type" value="Genomic_DNA"/>
</dbReference>
<reference evidence="1" key="1">
    <citation type="submission" date="2022-05" db="EMBL/GenBank/DDBJ databases">
        <title>The Musa troglodytarum L. genome provides insights into the mechanism of non-climacteric behaviour and enrichment of carotenoids.</title>
        <authorList>
            <person name="Wang J."/>
        </authorList>
    </citation>
    <scope>NUCLEOTIDE SEQUENCE</scope>
    <source>
        <tissue evidence="1">Leaf</tissue>
    </source>
</reference>
<name>A0A9E7EUW8_9LILI</name>
<organism evidence="1 2">
    <name type="scientific">Musa troglodytarum</name>
    <name type="common">fe'i banana</name>
    <dbReference type="NCBI Taxonomy" id="320322"/>
    <lineage>
        <taxon>Eukaryota</taxon>
        <taxon>Viridiplantae</taxon>
        <taxon>Streptophyta</taxon>
        <taxon>Embryophyta</taxon>
        <taxon>Tracheophyta</taxon>
        <taxon>Spermatophyta</taxon>
        <taxon>Magnoliopsida</taxon>
        <taxon>Liliopsida</taxon>
        <taxon>Zingiberales</taxon>
        <taxon>Musaceae</taxon>
        <taxon>Musa</taxon>
    </lineage>
</organism>